<dbReference type="AlphaFoldDB" id="A0A382W763"/>
<dbReference type="SUPFAM" id="SSF56935">
    <property type="entry name" value="Porins"/>
    <property type="match status" value="1"/>
</dbReference>
<gene>
    <name evidence="1" type="ORF">METZ01_LOCUS406795</name>
</gene>
<accession>A0A382W763</accession>
<proteinExistence type="predicted"/>
<dbReference type="InterPro" id="IPR023614">
    <property type="entry name" value="Porin_dom_sf"/>
</dbReference>
<feature type="non-terminal residue" evidence="1">
    <location>
        <position position="1"/>
    </location>
</feature>
<dbReference type="EMBL" id="UINC01157124">
    <property type="protein sequence ID" value="SVD53941.1"/>
    <property type="molecule type" value="Genomic_DNA"/>
</dbReference>
<reference evidence="1" key="1">
    <citation type="submission" date="2018-05" db="EMBL/GenBank/DDBJ databases">
        <authorList>
            <person name="Lanie J.A."/>
            <person name="Ng W.-L."/>
            <person name="Kazmierczak K.M."/>
            <person name="Andrzejewski T.M."/>
            <person name="Davidsen T.M."/>
            <person name="Wayne K.J."/>
            <person name="Tettelin H."/>
            <person name="Glass J.I."/>
            <person name="Rusch D."/>
            <person name="Podicherti R."/>
            <person name="Tsui H.-C.T."/>
            <person name="Winkler M.E."/>
        </authorList>
    </citation>
    <scope>NUCLEOTIDE SEQUENCE</scope>
</reference>
<protein>
    <recommendedName>
        <fullName evidence="2">Porin domain-containing protein</fullName>
    </recommendedName>
</protein>
<evidence type="ECO:0000313" key="1">
    <source>
        <dbReference type="EMBL" id="SVD53941.1"/>
    </source>
</evidence>
<sequence length="134" mass="15116">KAVGSVDQTVGVNLMEFHGSYKANNLTAILEYGNIAYTDNENADGTSGYYLDLGYNISEIVSCNGRLIPWFRYGNIQKDTDMADIDAHYDVIKFGISYYPIEQITFKLDYGKNTYPDQESENVTLINMGIGYMF</sequence>
<dbReference type="Gene3D" id="2.40.160.10">
    <property type="entry name" value="Porin"/>
    <property type="match status" value="1"/>
</dbReference>
<evidence type="ECO:0008006" key="2">
    <source>
        <dbReference type="Google" id="ProtNLM"/>
    </source>
</evidence>
<organism evidence="1">
    <name type="scientific">marine metagenome</name>
    <dbReference type="NCBI Taxonomy" id="408172"/>
    <lineage>
        <taxon>unclassified sequences</taxon>
        <taxon>metagenomes</taxon>
        <taxon>ecological metagenomes</taxon>
    </lineage>
</organism>
<name>A0A382W763_9ZZZZ</name>